<dbReference type="PANTHER" id="PTHR12810">
    <property type="entry name" value="MITOCHONDRIAL 28S RIBOSOMAL PROTEIN S29"/>
    <property type="match status" value="1"/>
</dbReference>
<evidence type="ECO:0000256" key="5">
    <source>
        <dbReference type="ARBA" id="ARBA00023128"/>
    </source>
</evidence>
<proteinExistence type="inferred from homology"/>
<organism evidence="9 10">
    <name type="scientific">Cucurbitaria berberidis CBS 394.84</name>
    <dbReference type="NCBI Taxonomy" id="1168544"/>
    <lineage>
        <taxon>Eukaryota</taxon>
        <taxon>Fungi</taxon>
        <taxon>Dikarya</taxon>
        <taxon>Ascomycota</taxon>
        <taxon>Pezizomycotina</taxon>
        <taxon>Dothideomycetes</taxon>
        <taxon>Pleosporomycetidae</taxon>
        <taxon>Pleosporales</taxon>
        <taxon>Pleosporineae</taxon>
        <taxon>Cucurbitariaceae</taxon>
        <taxon>Cucurbitaria</taxon>
    </lineage>
</organism>
<feature type="region of interest" description="Disordered" evidence="8">
    <location>
        <begin position="40"/>
        <end position="83"/>
    </location>
</feature>
<evidence type="ECO:0000313" key="9">
    <source>
        <dbReference type="EMBL" id="KAF1845853.1"/>
    </source>
</evidence>
<name>A0A9P4GGU5_9PLEO</name>
<evidence type="ECO:0000256" key="8">
    <source>
        <dbReference type="SAM" id="MobiDB-lite"/>
    </source>
</evidence>
<dbReference type="Pfam" id="PF10236">
    <property type="entry name" value="DAP3"/>
    <property type="match status" value="1"/>
</dbReference>
<keyword evidence="6" id="KW-0687">Ribonucleoprotein</keyword>
<dbReference type="InterPro" id="IPR019368">
    <property type="entry name" value="Ribosomal_mS29"/>
</dbReference>
<dbReference type="GO" id="GO:0005763">
    <property type="term" value="C:mitochondrial small ribosomal subunit"/>
    <property type="evidence" value="ECO:0007669"/>
    <property type="project" value="TreeGrafter"/>
</dbReference>
<dbReference type="GO" id="GO:0003735">
    <property type="term" value="F:structural constituent of ribosome"/>
    <property type="evidence" value="ECO:0007669"/>
    <property type="project" value="TreeGrafter"/>
</dbReference>
<keyword evidence="10" id="KW-1185">Reference proteome</keyword>
<dbReference type="Proteomes" id="UP000800039">
    <property type="component" value="Unassembled WGS sequence"/>
</dbReference>
<evidence type="ECO:0000313" key="10">
    <source>
        <dbReference type="Proteomes" id="UP000800039"/>
    </source>
</evidence>
<comment type="similarity">
    <text evidence="2">Belongs to the mitochondrion-specific ribosomal protein mS29 family.</text>
</comment>
<keyword evidence="3" id="KW-0809">Transit peptide</keyword>
<dbReference type="GeneID" id="63849144"/>
<comment type="subcellular location">
    <subcellularLocation>
        <location evidence="1">Mitochondrion</location>
    </subcellularLocation>
</comment>
<gene>
    <name evidence="9" type="ORF">K460DRAFT_355609</name>
</gene>
<evidence type="ECO:0000256" key="1">
    <source>
        <dbReference type="ARBA" id="ARBA00004173"/>
    </source>
</evidence>
<keyword evidence="4" id="KW-0689">Ribosomal protein</keyword>
<reference evidence="9" key="1">
    <citation type="submission" date="2020-01" db="EMBL/GenBank/DDBJ databases">
        <authorList>
            <consortium name="DOE Joint Genome Institute"/>
            <person name="Haridas S."/>
            <person name="Albert R."/>
            <person name="Binder M."/>
            <person name="Bloem J."/>
            <person name="Labutti K."/>
            <person name="Salamov A."/>
            <person name="Andreopoulos B."/>
            <person name="Baker S.E."/>
            <person name="Barry K."/>
            <person name="Bills G."/>
            <person name="Bluhm B.H."/>
            <person name="Cannon C."/>
            <person name="Castanera R."/>
            <person name="Culley D.E."/>
            <person name="Daum C."/>
            <person name="Ezra D."/>
            <person name="Gonzalez J.B."/>
            <person name="Henrissat B."/>
            <person name="Kuo A."/>
            <person name="Liang C."/>
            <person name="Lipzen A."/>
            <person name="Lutzoni F."/>
            <person name="Magnuson J."/>
            <person name="Mondo S."/>
            <person name="Nolan M."/>
            <person name="Ohm R."/>
            <person name="Pangilinan J."/>
            <person name="Park H.-J."/>
            <person name="Ramirez L."/>
            <person name="Alfaro M."/>
            <person name="Sun H."/>
            <person name="Tritt A."/>
            <person name="Yoshinaga Y."/>
            <person name="Zwiers L.-H."/>
            <person name="Turgeon B.G."/>
            <person name="Goodwin S.B."/>
            <person name="Spatafora J.W."/>
            <person name="Crous P.W."/>
            <person name="Grigoriev I.V."/>
        </authorList>
    </citation>
    <scope>NUCLEOTIDE SEQUENCE</scope>
    <source>
        <strain evidence="9">CBS 394.84</strain>
    </source>
</reference>
<evidence type="ECO:0000256" key="2">
    <source>
        <dbReference type="ARBA" id="ARBA00009863"/>
    </source>
</evidence>
<sequence>MPPSTCLRSLSQLSLDASTHRSIVPRLLHPRVACFSTSATHYAQAPKKKGTTAAPKKGVKSLNTKKGKQASGGDSGKRPAQGERKALRKRIVLSNNNALEVSSLKDLSKESAFSEQNEGQVMGLPEHVVDALRAVEAFKTTQGWSLFRRPAVLMRKEAIQVAKLFKEVEDSASGQQKKTLRRILSGERMSGKSTLLLQGLTIGFLRDWFVISLPEAQDIVNAHTDYAPLPKSEPMQYTQDTYTANLLQQILKSNGSFLESAKLITKPDLPLPLSAKATLKELVALGIANPEVSWPVFVALWNELSQPGRPPILLAVDGLSHMMGDSKYMSADVKPVHAYDLTIIRLFIDHLSGQKQLPNGGIVLGATSQSNAPTSPALDFCVGVAEAQQKTPDNVPQWNPYKKVDVRVMEALKDLNSEKSDFDVIKVGGLSKEEARAIMEYYAESGMLRHQINDRFVNEKWSLAGMGNIGELEKASVRLRL</sequence>
<comment type="caution">
    <text evidence="9">The sequence shown here is derived from an EMBL/GenBank/DDBJ whole genome shotgun (WGS) entry which is preliminary data.</text>
</comment>
<evidence type="ECO:0000256" key="6">
    <source>
        <dbReference type="ARBA" id="ARBA00023274"/>
    </source>
</evidence>
<evidence type="ECO:0000256" key="7">
    <source>
        <dbReference type="ARBA" id="ARBA00035140"/>
    </source>
</evidence>
<dbReference type="OrthoDB" id="274828at2759"/>
<evidence type="ECO:0000256" key="4">
    <source>
        <dbReference type="ARBA" id="ARBA00022980"/>
    </source>
</evidence>
<dbReference type="RefSeq" id="XP_040788416.1">
    <property type="nucleotide sequence ID" value="XM_040931892.1"/>
</dbReference>
<evidence type="ECO:0000256" key="3">
    <source>
        <dbReference type="ARBA" id="ARBA00022946"/>
    </source>
</evidence>
<dbReference type="AlphaFoldDB" id="A0A9P4GGU5"/>
<accession>A0A9P4GGU5</accession>
<protein>
    <recommendedName>
        <fullName evidence="7">Small ribosomal subunit protein mS29</fullName>
    </recommendedName>
</protein>
<keyword evidence="5" id="KW-0496">Mitochondrion</keyword>
<feature type="compositionally biased region" description="Basic residues" evidence="8">
    <location>
        <begin position="57"/>
        <end position="68"/>
    </location>
</feature>
<dbReference type="EMBL" id="ML976616">
    <property type="protein sequence ID" value="KAF1845853.1"/>
    <property type="molecule type" value="Genomic_DNA"/>
</dbReference>
<dbReference type="PANTHER" id="PTHR12810:SF0">
    <property type="entry name" value="SMALL RIBOSOMAL SUBUNIT PROTEIN MS29"/>
    <property type="match status" value="1"/>
</dbReference>